<dbReference type="InterPro" id="IPR004358">
    <property type="entry name" value="Sig_transdc_His_kin-like_C"/>
</dbReference>
<evidence type="ECO:0000313" key="11">
    <source>
        <dbReference type="EMBL" id="ABK17976.1"/>
    </source>
</evidence>
<dbReference type="eggNOG" id="COG2770">
    <property type="taxonomic scope" value="Bacteria"/>
</dbReference>
<reference evidence="11 12" key="1">
    <citation type="submission" date="2006-10" db="EMBL/GenBank/DDBJ databases">
        <title>Complete sequence of Syntrophobacter fumaroxidans MPOB.</title>
        <authorList>
            <consortium name="US DOE Joint Genome Institute"/>
            <person name="Copeland A."/>
            <person name="Lucas S."/>
            <person name="Lapidus A."/>
            <person name="Barry K."/>
            <person name="Detter J.C."/>
            <person name="Glavina del Rio T."/>
            <person name="Hammon N."/>
            <person name="Israni S."/>
            <person name="Pitluck S."/>
            <person name="Goltsman E.G."/>
            <person name="Martinez M."/>
            <person name="Schmutz J."/>
            <person name="Larimer F."/>
            <person name="Land M."/>
            <person name="Hauser L."/>
            <person name="Kyrpides N."/>
            <person name="Kim E."/>
            <person name="Boone D.R."/>
            <person name="Brockman F."/>
            <person name="Culley D."/>
            <person name="Ferry J."/>
            <person name="Gunsalus R."/>
            <person name="McInerney M.J."/>
            <person name="Morrison M."/>
            <person name="Plugge C."/>
            <person name="Rohlin L."/>
            <person name="Scholten J."/>
            <person name="Sieber J."/>
            <person name="Stams A.J.M."/>
            <person name="Worm P."/>
            <person name="Henstra A.M."/>
            <person name="Richardson P."/>
        </authorList>
    </citation>
    <scope>NUCLEOTIDE SEQUENCE [LARGE SCALE GENOMIC DNA]</scope>
    <source>
        <strain evidence="12">DSM 10017 / MPOB</strain>
    </source>
</reference>
<sequence precursor="true">MRLRIFWRVIFAQGVLILLVLVVSLYALDKLNWLIRLNGRIVEVDTVCLKEQRRLLKTFLVEMRNAEKYMLIQDPVLHGAYIEARQDFAEALARINALVDSEPERSLIAEIKDLHTRYDEEFKRAVPGKGTEDQTRKGIAEGLLERGNELVRHREELIGAKTVEARDMAESAARDMGWLTVAGIGGALMLAFFHARGMSRPLKNLAQEMRRVGRGEFTRSLDLRAPLEVVELAETFNWMTEQLARLEELKADFTAHVSHELRTPLTAIREGIALLLEEIPGPLSSSQKEILEVVRGNGERLFVSISSILDLSRMEGEMMEYQYAPCDLQTLIEKSVQGLDPIARKKNIGVETIRTGNLPLLMLDESRMRQVIDNLMSNALKFTPEGGRISITTVLKRDDREKGRVVEVRVSDTGHGIPEEDVEKVFGRFYRSPHHRGKRHQGTGLGLAIARHIVTAHGGRIWAENEPASGATIVFTLPANFAYNRSSV</sequence>
<evidence type="ECO:0000259" key="10">
    <source>
        <dbReference type="PROSITE" id="PS50885"/>
    </source>
</evidence>
<dbReference type="RefSeq" id="WP_011699145.1">
    <property type="nucleotide sequence ID" value="NC_008554.1"/>
</dbReference>
<feature type="domain" description="Histidine kinase" evidence="9">
    <location>
        <begin position="256"/>
        <end position="481"/>
    </location>
</feature>
<evidence type="ECO:0000256" key="2">
    <source>
        <dbReference type="ARBA" id="ARBA00004370"/>
    </source>
</evidence>
<evidence type="ECO:0000256" key="4">
    <source>
        <dbReference type="ARBA" id="ARBA00022553"/>
    </source>
</evidence>
<dbReference type="SUPFAM" id="SSF55874">
    <property type="entry name" value="ATPase domain of HSP90 chaperone/DNA topoisomerase II/histidine kinase"/>
    <property type="match status" value="1"/>
</dbReference>
<dbReference type="Pfam" id="PF00512">
    <property type="entry name" value="HisKA"/>
    <property type="match status" value="1"/>
</dbReference>
<dbReference type="KEGG" id="sfu:Sfum_2294"/>
<comment type="catalytic activity">
    <reaction evidence="1">
        <text>ATP + protein L-histidine = ADP + protein N-phospho-L-histidine.</text>
        <dbReference type="EC" id="2.7.13.3"/>
    </reaction>
</comment>
<dbReference type="InterPro" id="IPR003660">
    <property type="entry name" value="HAMP_dom"/>
</dbReference>
<evidence type="ECO:0000313" key="12">
    <source>
        <dbReference type="Proteomes" id="UP000001784"/>
    </source>
</evidence>
<evidence type="ECO:0000256" key="5">
    <source>
        <dbReference type="ARBA" id="ARBA00022679"/>
    </source>
</evidence>
<dbReference type="eggNOG" id="COG2205">
    <property type="taxonomic scope" value="Bacteria"/>
</dbReference>
<keyword evidence="6 11" id="KW-0418">Kinase</keyword>
<feature type="transmembrane region" description="Helical" evidence="8">
    <location>
        <begin position="6"/>
        <end position="28"/>
    </location>
</feature>
<dbReference type="CDD" id="cd00075">
    <property type="entry name" value="HATPase"/>
    <property type="match status" value="1"/>
</dbReference>
<dbReference type="OrthoDB" id="9770955at2"/>
<dbReference type="GO" id="GO:0016020">
    <property type="term" value="C:membrane"/>
    <property type="evidence" value="ECO:0007669"/>
    <property type="project" value="UniProtKB-SubCell"/>
</dbReference>
<dbReference type="InterPro" id="IPR036890">
    <property type="entry name" value="HATPase_C_sf"/>
</dbReference>
<dbReference type="CDD" id="cd00082">
    <property type="entry name" value="HisKA"/>
    <property type="match status" value="1"/>
</dbReference>
<keyword evidence="8" id="KW-1133">Transmembrane helix</keyword>
<feature type="transmembrane region" description="Helical" evidence="8">
    <location>
        <begin position="176"/>
        <end position="195"/>
    </location>
</feature>
<dbReference type="InterPro" id="IPR050736">
    <property type="entry name" value="Sensor_HK_Regulatory"/>
</dbReference>
<dbReference type="PROSITE" id="PS50109">
    <property type="entry name" value="HIS_KIN"/>
    <property type="match status" value="1"/>
</dbReference>
<keyword evidence="7" id="KW-0902">Two-component regulatory system</keyword>
<evidence type="ECO:0000256" key="8">
    <source>
        <dbReference type="SAM" id="Phobius"/>
    </source>
</evidence>
<name>A0LKM4_SYNFM</name>
<dbReference type="InterPro" id="IPR003594">
    <property type="entry name" value="HATPase_dom"/>
</dbReference>
<dbReference type="PANTHER" id="PTHR43711">
    <property type="entry name" value="TWO-COMPONENT HISTIDINE KINASE"/>
    <property type="match status" value="1"/>
</dbReference>
<dbReference type="Proteomes" id="UP000001784">
    <property type="component" value="Chromosome"/>
</dbReference>
<dbReference type="InterPro" id="IPR036097">
    <property type="entry name" value="HisK_dim/P_sf"/>
</dbReference>
<dbReference type="SMART" id="SM00388">
    <property type="entry name" value="HisKA"/>
    <property type="match status" value="1"/>
</dbReference>
<evidence type="ECO:0000256" key="3">
    <source>
        <dbReference type="ARBA" id="ARBA00012438"/>
    </source>
</evidence>
<protein>
    <recommendedName>
        <fullName evidence="3">histidine kinase</fullName>
        <ecNumber evidence="3">2.7.13.3</ecNumber>
    </recommendedName>
</protein>
<dbReference type="Pfam" id="PF00672">
    <property type="entry name" value="HAMP"/>
    <property type="match status" value="1"/>
</dbReference>
<comment type="subcellular location">
    <subcellularLocation>
        <location evidence="2">Membrane</location>
    </subcellularLocation>
</comment>
<gene>
    <name evidence="11" type="ordered locus">Sfum_2294</name>
</gene>
<evidence type="ECO:0000259" key="9">
    <source>
        <dbReference type="PROSITE" id="PS50109"/>
    </source>
</evidence>
<keyword evidence="8" id="KW-0812">Transmembrane</keyword>
<dbReference type="SMART" id="SM00304">
    <property type="entry name" value="HAMP"/>
    <property type="match status" value="1"/>
</dbReference>
<dbReference type="EC" id="2.7.13.3" evidence="3"/>
<dbReference type="PANTHER" id="PTHR43711:SF1">
    <property type="entry name" value="HISTIDINE KINASE 1"/>
    <property type="match status" value="1"/>
</dbReference>
<organism evidence="11 12">
    <name type="scientific">Syntrophobacter fumaroxidans (strain DSM 10017 / MPOB)</name>
    <dbReference type="NCBI Taxonomy" id="335543"/>
    <lineage>
        <taxon>Bacteria</taxon>
        <taxon>Pseudomonadati</taxon>
        <taxon>Thermodesulfobacteriota</taxon>
        <taxon>Syntrophobacteria</taxon>
        <taxon>Syntrophobacterales</taxon>
        <taxon>Syntrophobacteraceae</taxon>
        <taxon>Syntrophobacter</taxon>
    </lineage>
</organism>
<evidence type="ECO:0000256" key="7">
    <source>
        <dbReference type="ARBA" id="ARBA00023012"/>
    </source>
</evidence>
<dbReference type="InParanoid" id="A0LKM4"/>
<evidence type="ECO:0000256" key="6">
    <source>
        <dbReference type="ARBA" id="ARBA00022777"/>
    </source>
</evidence>
<dbReference type="AlphaFoldDB" id="A0LKM4"/>
<dbReference type="Pfam" id="PF02518">
    <property type="entry name" value="HATPase_c"/>
    <property type="match status" value="1"/>
</dbReference>
<keyword evidence="5" id="KW-0808">Transferase</keyword>
<keyword evidence="8" id="KW-0472">Membrane</keyword>
<dbReference type="InterPro" id="IPR005467">
    <property type="entry name" value="His_kinase_dom"/>
</dbReference>
<accession>A0LKM4</accession>
<keyword evidence="12" id="KW-1185">Reference proteome</keyword>
<dbReference type="EMBL" id="CP000478">
    <property type="protein sequence ID" value="ABK17976.1"/>
    <property type="molecule type" value="Genomic_DNA"/>
</dbReference>
<dbReference type="FunCoup" id="A0LKM4">
    <property type="interactions" value="129"/>
</dbReference>
<dbReference type="STRING" id="335543.Sfum_2294"/>
<keyword evidence="4" id="KW-0597">Phosphoprotein</keyword>
<proteinExistence type="predicted"/>
<dbReference type="SUPFAM" id="SSF47384">
    <property type="entry name" value="Homodimeric domain of signal transducing histidine kinase"/>
    <property type="match status" value="1"/>
</dbReference>
<dbReference type="Gene3D" id="3.30.565.10">
    <property type="entry name" value="Histidine kinase-like ATPase, C-terminal domain"/>
    <property type="match status" value="1"/>
</dbReference>
<dbReference type="Gene3D" id="1.10.287.130">
    <property type="match status" value="1"/>
</dbReference>
<dbReference type="HOGENOM" id="CLU_000445_89_23_7"/>
<feature type="domain" description="HAMP" evidence="10">
    <location>
        <begin position="196"/>
        <end position="248"/>
    </location>
</feature>
<dbReference type="SMART" id="SM00387">
    <property type="entry name" value="HATPase_c"/>
    <property type="match status" value="1"/>
</dbReference>
<dbReference type="PRINTS" id="PR00344">
    <property type="entry name" value="BCTRLSENSOR"/>
</dbReference>
<dbReference type="PROSITE" id="PS50885">
    <property type="entry name" value="HAMP"/>
    <property type="match status" value="1"/>
</dbReference>
<dbReference type="FunFam" id="3.30.565.10:FF:000006">
    <property type="entry name" value="Sensor histidine kinase WalK"/>
    <property type="match status" value="1"/>
</dbReference>
<dbReference type="InterPro" id="IPR003661">
    <property type="entry name" value="HisK_dim/P_dom"/>
</dbReference>
<evidence type="ECO:0000256" key="1">
    <source>
        <dbReference type="ARBA" id="ARBA00000085"/>
    </source>
</evidence>
<dbReference type="GO" id="GO:0000155">
    <property type="term" value="F:phosphorelay sensor kinase activity"/>
    <property type="evidence" value="ECO:0007669"/>
    <property type="project" value="InterPro"/>
</dbReference>
<dbReference type="Gene3D" id="6.10.340.10">
    <property type="match status" value="1"/>
</dbReference>
<dbReference type="CDD" id="cd06225">
    <property type="entry name" value="HAMP"/>
    <property type="match status" value="1"/>
</dbReference>
<dbReference type="SUPFAM" id="SSF158472">
    <property type="entry name" value="HAMP domain-like"/>
    <property type="match status" value="1"/>
</dbReference>